<sequence length="665" mass="70565">MRLGRWLGNIAAISVMATVMAGNALGGTYDDAKSAGTGSAQTALSRFGSQDGSNQNISQPLTSPTKLLQTVDGSQSFQANITSPSSAKFLEVFIQPAGTGDLQKVIVSQDLDTNGTFDYVYTLPRAVSGVCGNGYIACDPGTWNHCQYFKWTAGPDGKIADSATSITDLGGCYCINQSCGSNLVWANSAVILQDLGGGIVNAIHNGNSAFTITSVNYDLTTIDYFGRVTGNSTTASGSINSLASSPTVSTLSGYYTNWAGLTAGRDNAAIAQSTDPNSLYYLISNSGASTQASGKMSACTVKRNGAVQTTVRTINDSGTGQLCTDHLVYIKVHKVSDSEYQMQYVDTGPGGLGTAHSNCGDNPGGNGWHTIKDVILTPPDPNRLEKMMQANLTLSNISGPGCSSGSGSVDGIVNGFDTSLQTSVVCPSSGAQFPTYNWSYYIQIKEDQYGEGVDNQCATLENDPDCRLQNETVDGVQTMLNFNATGLTPLPSCRQFIGQVGTNTICRNWWQKKRSYVCGNQAYDFSAIGTRFGKVTTTVTDNTSSLDFQDKRLTAGGWSDATGSFALPGRDQSPTCEQACKTRKPKNDTQVTVSGDVTEMRNPATSYDFFYRVCDRNNVCPAGPGEEIVKDCQCINDFNEAATIIQTLRTAGKDTICTTGAKKPL</sequence>
<name>A0A8J7JD28_9BACT</name>
<dbReference type="Proteomes" id="UP000636888">
    <property type="component" value="Unassembled WGS sequence"/>
</dbReference>
<evidence type="ECO:0000313" key="2">
    <source>
        <dbReference type="EMBL" id="MBJ6724898.1"/>
    </source>
</evidence>
<accession>A0A8J7JD28</accession>
<gene>
    <name evidence="2" type="ORF">JFN93_09285</name>
</gene>
<reference evidence="2" key="1">
    <citation type="submission" date="2020-12" db="EMBL/GenBank/DDBJ databases">
        <title>Geomonas sp. Red875, isolated from river sediment.</title>
        <authorList>
            <person name="Xu Z."/>
            <person name="Zhang Z."/>
            <person name="Masuda Y."/>
            <person name="Itoh H."/>
            <person name="Senoo K."/>
        </authorList>
    </citation>
    <scope>NUCLEOTIDE SEQUENCE</scope>
    <source>
        <strain evidence="2">Red875</strain>
    </source>
</reference>
<dbReference type="AlphaFoldDB" id="A0A8J7JD28"/>
<evidence type="ECO:0008006" key="4">
    <source>
        <dbReference type="Google" id="ProtNLM"/>
    </source>
</evidence>
<evidence type="ECO:0000256" key="1">
    <source>
        <dbReference type="SAM" id="SignalP"/>
    </source>
</evidence>
<dbReference type="EMBL" id="JAEMHM010000006">
    <property type="protein sequence ID" value="MBJ6724898.1"/>
    <property type="molecule type" value="Genomic_DNA"/>
</dbReference>
<proteinExistence type="predicted"/>
<protein>
    <recommendedName>
        <fullName evidence="4">Conjugal transfer protein TraN</fullName>
    </recommendedName>
</protein>
<organism evidence="2 3">
    <name type="scientific">Geomesophilobacter sediminis</name>
    <dbReference type="NCBI Taxonomy" id="2798584"/>
    <lineage>
        <taxon>Bacteria</taxon>
        <taxon>Pseudomonadati</taxon>
        <taxon>Thermodesulfobacteriota</taxon>
        <taxon>Desulfuromonadia</taxon>
        <taxon>Geobacterales</taxon>
        <taxon>Geobacteraceae</taxon>
        <taxon>Geomesophilobacter</taxon>
    </lineage>
</organism>
<feature type="chain" id="PRO_5035325582" description="Conjugal transfer protein TraN" evidence="1">
    <location>
        <begin position="22"/>
        <end position="665"/>
    </location>
</feature>
<comment type="caution">
    <text evidence="2">The sequence shown here is derived from an EMBL/GenBank/DDBJ whole genome shotgun (WGS) entry which is preliminary data.</text>
</comment>
<evidence type="ECO:0000313" key="3">
    <source>
        <dbReference type="Proteomes" id="UP000636888"/>
    </source>
</evidence>
<feature type="signal peptide" evidence="1">
    <location>
        <begin position="1"/>
        <end position="21"/>
    </location>
</feature>
<keyword evidence="1" id="KW-0732">Signal</keyword>
<keyword evidence="3" id="KW-1185">Reference proteome</keyword>